<dbReference type="STRING" id="387005.A0A183HFH2"/>
<protein>
    <submittedName>
        <fullName evidence="3">Eyes absent homolog</fullName>
    </submittedName>
</protein>
<reference evidence="3" key="1">
    <citation type="submission" date="2016-06" db="UniProtKB">
        <authorList>
            <consortium name="WormBaseParasite"/>
        </authorList>
    </citation>
    <scope>IDENTIFICATION</scope>
</reference>
<dbReference type="AlphaFoldDB" id="A0A183HFH2"/>
<sequence length="184" mass="20276">MIDAAHYVWNIRKVWTEQPLGGERNARSIEISEGGSRSTCEIFMALTSDKVVMQPVTVSAQGTSASSSLLSPSITASPHDLLIPSITSPSEYGCPSSTEFSTTQLSSASYCYSQYSNFHSQSLWPSVGNFQPFGNQTAVLSYHQIQQQQFLYQPQHLGHCTAMGTGKFIFVDKLFIRTLRAIPL</sequence>
<dbReference type="WBParaSite" id="OFLC_0000623301-mRNA-1">
    <property type="protein sequence ID" value="OFLC_0000623301-mRNA-1"/>
    <property type="gene ID" value="OFLC_0000623301"/>
</dbReference>
<gene>
    <name evidence="1" type="ORF">OFLC_LOCUS6234</name>
</gene>
<evidence type="ECO:0000313" key="3">
    <source>
        <dbReference type="WBParaSite" id="OFLC_0000623301-mRNA-1"/>
    </source>
</evidence>
<accession>A0A183HFH2</accession>
<keyword evidence="2" id="KW-1185">Reference proteome</keyword>
<proteinExistence type="predicted"/>
<evidence type="ECO:0000313" key="1">
    <source>
        <dbReference type="EMBL" id="VDO45859.1"/>
    </source>
</evidence>
<dbReference type="Proteomes" id="UP000267606">
    <property type="component" value="Unassembled WGS sequence"/>
</dbReference>
<dbReference type="EMBL" id="UZAJ01005809">
    <property type="protein sequence ID" value="VDO45859.1"/>
    <property type="molecule type" value="Genomic_DNA"/>
</dbReference>
<organism evidence="3">
    <name type="scientific">Onchocerca flexuosa</name>
    <dbReference type="NCBI Taxonomy" id="387005"/>
    <lineage>
        <taxon>Eukaryota</taxon>
        <taxon>Metazoa</taxon>
        <taxon>Ecdysozoa</taxon>
        <taxon>Nematoda</taxon>
        <taxon>Chromadorea</taxon>
        <taxon>Rhabditida</taxon>
        <taxon>Spirurina</taxon>
        <taxon>Spiruromorpha</taxon>
        <taxon>Filarioidea</taxon>
        <taxon>Onchocercidae</taxon>
        <taxon>Onchocerca</taxon>
    </lineage>
</organism>
<name>A0A183HFH2_9BILA</name>
<reference evidence="1 2" key="2">
    <citation type="submission" date="2018-11" db="EMBL/GenBank/DDBJ databases">
        <authorList>
            <consortium name="Pathogen Informatics"/>
        </authorList>
    </citation>
    <scope>NUCLEOTIDE SEQUENCE [LARGE SCALE GENOMIC DNA]</scope>
</reference>
<evidence type="ECO:0000313" key="2">
    <source>
        <dbReference type="Proteomes" id="UP000267606"/>
    </source>
</evidence>